<feature type="chain" id="PRO_5042125371" description="Secreted protein" evidence="1">
    <location>
        <begin position="26"/>
        <end position="85"/>
    </location>
</feature>
<dbReference type="EMBL" id="JAULSO010000002">
    <property type="protein sequence ID" value="KAK3688446.1"/>
    <property type="molecule type" value="Genomic_DNA"/>
</dbReference>
<evidence type="ECO:0000313" key="3">
    <source>
        <dbReference type="Proteomes" id="UP001270362"/>
    </source>
</evidence>
<evidence type="ECO:0008006" key="4">
    <source>
        <dbReference type="Google" id="ProtNLM"/>
    </source>
</evidence>
<reference evidence="2" key="1">
    <citation type="journal article" date="2023" name="Mol. Phylogenet. Evol.">
        <title>Genome-scale phylogeny and comparative genomics of the fungal order Sordariales.</title>
        <authorList>
            <person name="Hensen N."/>
            <person name="Bonometti L."/>
            <person name="Westerberg I."/>
            <person name="Brannstrom I.O."/>
            <person name="Guillou S."/>
            <person name="Cros-Aarteil S."/>
            <person name="Calhoun S."/>
            <person name="Haridas S."/>
            <person name="Kuo A."/>
            <person name="Mondo S."/>
            <person name="Pangilinan J."/>
            <person name="Riley R."/>
            <person name="LaButti K."/>
            <person name="Andreopoulos B."/>
            <person name="Lipzen A."/>
            <person name="Chen C."/>
            <person name="Yan M."/>
            <person name="Daum C."/>
            <person name="Ng V."/>
            <person name="Clum A."/>
            <person name="Steindorff A."/>
            <person name="Ohm R.A."/>
            <person name="Martin F."/>
            <person name="Silar P."/>
            <person name="Natvig D.O."/>
            <person name="Lalanne C."/>
            <person name="Gautier V."/>
            <person name="Ament-Velasquez S.L."/>
            <person name="Kruys A."/>
            <person name="Hutchinson M.I."/>
            <person name="Powell A.J."/>
            <person name="Barry K."/>
            <person name="Miller A.N."/>
            <person name="Grigoriev I.V."/>
            <person name="Debuchy R."/>
            <person name="Gladieux P."/>
            <person name="Hiltunen Thoren M."/>
            <person name="Johannesson H."/>
        </authorList>
    </citation>
    <scope>NUCLEOTIDE SEQUENCE</scope>
    <source>
        <strain evidence="2">CBS 314.62</strain>
    </source>
</reference>
<dbReference type="AlphaFoldDB" id="A0AAE0X9A6"/>
<feature type="signal peptide" evidence="1">
    <location>
        <begin position="1"/>
        <end position="25"/>
    </location>
</feature>
<protein>
    <recommendedName>
        <fullName evidence="4">Secreted protein</fullName>
    </recommendedName>
</protein>
<reference evidence="2" key="2">
    <citation type="submission" date="2023-06" db="EMBL/GenBank/DDBJ databases">
        <authorList>
            <consortium name="Lawrence Berkeley National Laboratory"/>
            <person name="Haridas S."/>
            <person name="Hensen N."/>
            <person name="Bonometti L."/>
            <person name="Westerberg I."/>
            <person name="Brannstrom I.O."/>
            <person name="Guillou S."/>
            <person name="Cros-Aarteil S."/>
            <person name="Calhoun S."/>
            <person name="Kuo A."/>
            <person name="Mondo S."/>
            <person name="Pangilinan J."/>
            <person name="Riley R."/>
            <person name="Labutti K."/>
            <person name="Andreopoulos B."/>
            <person name="Lipzen A."/>
            <person name="Chen C."/>
            <person name="Yanf M."/>
            <person name="Daum C."/>
            <person name="Ng V."/>
            <person name="Clum A."/>
            <person name="Steindorff A."/>
            <person name="Ohm R."/>
            <person name="Martin F."/>
            <person name="Silar P."/>
            <person name="Natvig D."/>
            <person name="Lalanne C."/>
            <person name="Gautier V."/>
            <person name="Ament-Velasquez S.L."/>
            <person name="Kruys A."/>
            <person name="Hutchinson M.I."/>
            <person name="Powell A.J."/>
            <person name="Barry K."/>
            <person name="Miller A.N."/>
            <person name="Grigoriev I.V."/>
            <person name="Debuchy R."/>
            <person name="Gladieux P."/>
            <person name="Thoren M.H."/>
            <person name="Johannesson H."/>
        </authorList>
    </citation>
    <scope>NUCLEOTIDE SEQUENCE</scope>
    <source>
        <strain evidence="2">CBS 314.62</strain>
    </source>
</reference>
<dbReference type="Proteomes" id="UP001270362">
    <property type="component" value="Unassembled WGS sequence"/>
</dbReference>
<comment type="caution">
    <text evidence="2">The sequence shown here is derived from an EMBL/GenBank/DDBJ whole genome shotgun (WGS) entry which is preliminary data.</text>
</comment>
<gene>
    <name evidence="2" type="ORF">B0T22DRAFT_154029</name>
</gene>
<dbReference type="PROSITE" id="PS51257">
    <property type="entry name" value="PROKAR_LIPOPROTEIN"/>
    <property type="match status" value="1"/>
</dbReference>
<accession>A0AAE0X9A6</accession>
<evidence type="ECO:0000313" key="2">
    <source>
        <dbReference type="EMBL" id="KAK3688446.1"/>
    </source>
</evidence>
<keyword evidence="1" id="KW-0732">Signal</keyword>
<evidence type="ECO:0000256" key="1">
    <source>
        <dbReference type="SAM" id="SignalP"/>
    </source>
</evidence>
<proteinExistence type="predicted"/>
<sequence length="85" mass="9486">MECTRCCNMWFWGMCSCLGQFSVHAVPRPTNEGRGTKLATMFDCSSSNFMGYLRAYPGRLGTNQGSYSAVHTDCLPTEHRLHGSK</sequence>
<keyword evidence="3" id="KW-1185">Reference proteome</keyword>
<organism evidence="2 3">
    <name type="scientific">Podospora appendiculata</name>
    <dbReference type="NCBI Taxonomy" id="314037"/>
    <lineage>
        <taxon>Eukaryota</taxon>
        <taxon>Fungi</taxon>
        <taxon>Dikarya</taxon>
        <taxon>Ascomycota</taxon>
        <taxon>Pezizomycotina</taxon>
        <taxon>Sordariomycetes</taxon>
        <taxon>Sordariomycetidae</taxon>
        <taxon>Sordariales</taxon>
        <taxon>Podosporaceae</taxon>
        <taxon>Podospora</taxon>
    </lineage>
</organism>
<name>A0AAE0X9A6_9PEZI</name>